<name>A0A1H5VTJ2_9FIRM</name>
<sequence length="169" mass="20290">MIYSLEEIKISINDLKDTLLDAKSKNNLECLRRYGLNEKEIQYQRNSCGQINKISILEYTADNGVRLENIEYFPLVDNNKYFSNEITLMFDVYNECEDLYLTETSEDEVEEYYKKALSGYIYNLYIINEEYMDYCVFMQEIYNNKNIIEDFLMGYELKNLYKAYLECMS</sequence>
<evidence type="ECO:0000313" key="1">
    <source>
        <dbReference type="EMBL" id="SEF90463.1"/>
    </source>
</evidence>
<organism evidence="1 2">
    <name type="scientific">Lachnospira multipara</name>
    <dbReference type="NCBI Taxonomy" id="28051"/>
    <lineage>
        <taxon>Bacteria</taxon>
        <taxon>Bacillati</taxon>
        <taxon>Bacillota</taxon>
        <taxon>Clostridia</taxon>
        <taxon>Lachnospirales</taxon>
        <taxon>Lachnospiraceae</taxon>
        <taxon>Lachnospira</taxon>
    </lineage>
</organism>
<dbReference type="RefSeq" id="WP_103953133.1">
    <property type="nucleotide sequence ID" value="NZ_FNUL01000012.1"/>
</dbReference>
<dbReference type="AlphaFoldDB" id="A0A1H5VTJ2"/>
<dbReference type="Proteomes" id="UP000236726">
    <property type="component" value="Unassembled WGS sequence"/>
</dbReference>
<reference evidence="1 2" key="1">
    <citation type="submission" date="2016-10" db="EMBL/GenBank/DDBJ databases">
        <authorList>
            <person name="de Groot N.N."/>
        </authorList>
    </citation>
    <scope>NUCLEOTIDE SEQUENCE [LARGE SCALE GENOMIC DNA]</scope>
    <source>
        <strain evidence="1 2">D15d</strain>
    </source>
</reference>
<dbReference type="EMBL" id="FNUL01000012">
    <property type="protein sequence ID" value="SEF90463.1"/>
    <property type="molecule type" value="Genomic_DNA"/>
</dbReference>
<protein>
    <submittedName>
        <fullName evidence="1">Uncharacterized protein</fullName>
    </submittedName>
</protein>
<gene>
    <name evidence="1" type="ORF">SAMN05216537_11283</name>
</gene>
<evidence type="ECO:0000313" key="2">
    <source>
        <dbReference type="Proteomes" id="UP000236726"/>
    </source>
</evidence>
<proteinExistence type="predicted"/>
<accession>A0A1H5VTJ2</accession>
<keyword evidence="2" id="KW-1185">Reference proteome</keyword>